<dbReference type="Proteomes" id="UP000052258">
    <property type="component" value="Unassembled WGS sequence"/>
</dbReference>
<feature type="transmembrane region" description="Helical" evidence="3">
    <location>
        <begin position="298"/>
        <end position="324"/>
    </location>
</feature>
<dbReference type="Pfam" id="PF01757">
    <property type="entry name" value="Acyl_transf_3"/>
    <property type="match status" value="1"/>
</dbReference>
<keyword evidence="3" id="KW-1133">Transmembrane helix</keyword>
<keyword evidence="3" id="KW-0472">Membrane</keyword>
<feature type="transmembrane region" description="Helical" evidence="3">
    <location>
        <begin position="20"/>
        <end position="39"/>
    </location>
</feature>
<feature type="transmembrane region" description="Helical" evidence="3">
    <location>
        <begin position="83"/>
        <end position="101"/>
    </location>
</feature>
<dbReference type="GO" id="GO:0016747">
    <property type="term" value="F:acyltransferase activity, transferring groups other than amino-acyl groups"/>
    <property type="evidence" value="ECO:0007669"/>
    <property type="project" value="InterPro"/>
</dbReference>
<keyword evidence="5" id="KW-0808">Transferase</keyword>
<feature type="transmembrane region" description="Helical" evidence="3">
    <location>
        <begin position="140"/>
        <end position="156"/>
    </location>
</feature>
<evidence type="ECO:0000313" key="5">
    <source>
        <dbReference type="EMBL" id="KMT58728.1"/>
    </source>
</evidence>
<proteinExistence type="inferred from homology"/>
<keyword evidence="5" id="KW-0012">Acyltransferase</keyword>
<dbReference type="InterPro" id="IPR002656">
    <property type="entry name" value="Acyl_transf_3_dom"/>
</dbReference>
<keyword evidence="3" id="KW-0812">Transmembrane</keyword>
<reference evidence="5 6" key="1">
    <citation type="journal article" date="2015" name="Genome Biol. Evol.">
        <title>Comparative Genomics of Listeria Sensu Lato: Genus-Wide Differences in Evolutionary Dynamics and the Progressive Gain of Complex, Potentially Pathogenicity-Related Traits through Lateral Gene Transfer.</title>
        <authorList>
            <person name="Chiara M."/>
            <person name="Caruso M."/>
            <person name="D'Erchia A.M."/>
            <person name="Manzari C."/>
            <person name="Fraccalvieri R."/>
            <person name="Goffredo E."/>
            <person name="Latorre L."/>
            <person name="Miccolupo A."/>
            <person name="Padalino I."/>
            <person name="Santagada G."/>
            <person name="Chiocco D."/>
            <person name="Pesole G."/>
            <person name="Horner D.S."/>
            <person name="Parisi A."/>
        </authorList>
    </citation>
    <scope>NUCLEOTIDE SEQUENCE [LARGE SCALE GENOMIC DNA]</scope>
    <source>
        <strain evidence="5 6">1991</strain>
    </source>
</reference>
<dbReference type="AlphaFoldDB" id="A0A0J8GD68"/>
<organism evidence="5 6">
    <name type="scientific">Listeria fleischmannii 1991</name>
    <dbReference type="NCBI Taxonomy" id="1430899"/>
    <lineage>
        <taxon>Bacteria</taxon>
        <taxon>Bacillati</taxon>
        <taxon>Bacillota</taxon>
        <taxon>Bacilli</taxon>
        <taxon>Bacillales</taxon>
        <taxon>Listeriaceae</taxon>
        <taxon>Listeria</taxon>
    </lineage>
</organism>
<feature type="transmembrane region" description="Helical" evidence="3">
    <location>
        <begin position="232"/>
        <end position="256"/>
    </location>
</feature>
<comment type="caution">
    <text evidence="5">The sequence shown here is derived from an EMBL/GenBank/DDBJ whole genome shotgun (WGS) entry which is preliminary data.</text>
</comment>
<feature type="transmembrane region" description="Helical" evidence="3">
    <location>
        <begin position="162"/>
        <end position="181"/>
    </location>
</feature>
<evidence type="ECO:0000256" key="2">
    <source>
        <dbReference type="ARBA" id="ARBA00007400"/>
    </source>
</evidence>
<evidence type="ECO:0000256" key="3">
    <source>
        <dbReference type="SAM" id="Phobius"/>
    </source>
</evidence>
<evidence type="ECO:0000313" key="6">
    <source>
        <dbReference type="Proteomes" id="UP000052258"/>
    </source>
</evidence>
<dbReference type="PATRIC" id="fig|1430899.3.peg.1987"/>
<evidence type="ECO:0000256" key="1">
    <source>
        <dbReference type="ARBA" id="ARBA00004370"/>
    </source>
</evidence>
<feature type="transmembrane region" description="Helical" evidence="3">
    <location>
        <begin position="193"/>
        <end position="212"/>
    </location>
</feature>
<gene>
    <name evidence="5" type="ORF">X560_1944</name>
</gene>
<dbReference type="InterPro" id="IPR052734">
    <property type="entry name" value="Nod_factor_acetyltransferase"/>
</dbReference>
<dbReference type="EMBL" id="AZHO01000024">
    <property type="protein sequence ID" value="KMT58728.1"/>
    <property type="molecule type" value="Genomic_DNA"/>
</dbReference>
<dbReference type="PANTHER" id="PTHR37312">
    <property type="entry name" value="MEMBRANE-BOUND ACYLTRANSFERASE YKRP-RELATED"/>
    <property type="match status" value="1"/>
</dbReference>
<accession>A0A0J8GD68</accession>
<feature type="transmembrane region" description="Helical" evidence="3">
    <location>
        <begin position="268"/>
        <end position="286"/>
    </location>
</feature>
<name>A0A0J8GD68_9LIST</name>
<protein>
    <submittedName>
        <fullName evidence="5">Acyltransferase</fullName>
    </submittedName>
</protein>
<comment type="subcellular location">
    <subcellularLocation>
        <location evidence="1">Membrane</location>
    </subcellularLocation>
</comment>
<keyword evidence="6" id="KW-1185">Reference proteome</keyword>
<feature type="domain" description="Acyltransferase 3" evidence="4">
    <location>
        <begin position="15"/>
        <end position="316"/>
    </location>
</feature>
<evidence type="ECO:0000259" key="4">
    <source>
        <dbReference type="Pfam" id="PF01757"/>
    </source>
</evidence>
<dbReference type="PANTHER" id="PTHR37312:SF1">
    <property type="entry name" value="MEMBRANE-BOUND ACYLTRANSFERASE YKRP-RELATED"/>
    <property type="match status" value="1"/>
</dbReference>
<feature type="transmembrane region" description="Helical" evidence="3">
    <location>
        <begin position="45"/>
        <end position="67"/>
    </location>
</feature>
<comment type="similarity">
    <text evidence="2">Belongs to the acyltransferase 3 family.</text>
</comment>
<sequence>MKFMETINQSKPRDHYFDNAKFILIFLVVFGHLLQTFVAEYASVRVLYIFIYTFHMPAFILISGYFAKGFKKPGYLMRTMKKLILPYVFFQLIYSIFYYYLLGQSSISLTLLDPEWSLWFLLSLFFWNILLYGFAKLKPGLSISIAVTIGLLAGYFDMIDGYLSLSRTFVFFPFFLVGFFMQKEHFKWLQTRMARILGSVIMLAILIFIISSPDLNENWFLGSKPYGNFVDVKTFGLVIRGIIYFISFLSIASFLTFVPKKRLFFTKWGKNTLYVYLLHGFFIKMFREGSMSDFSYTLNTFILLLAISFGLTVILSSSVVNTFVQPIIELKINRLKAAFVRLKEKILPNEGY</sequence>
<feature type="transmembrane region" description="Helical" evidence="3">
    <location>
        <begin position="116"/>
        <end position="135"/>
    </location>
</feature>